<dbReference type="PANTHER" id="PTHR46889">
    <property type="entry name" value="TRANSPOSASE INSF FOR INSERTION SEQUENCE IS3B-RELATED"/>
    <property type="match status" value="1"/>
</dbReference>
<dbReference type="InterPro" id="IPR036397">
    <property type="entry name" value="RNaseH_sf"/>
</dbReference>
<dbReference type="EMBL" id="CDRZ01000235">
    <property type="protein sequence ID" value="CEO89159.1"/>
    <property type="molecule type" value="Genomic_DNA"/>
</dbReference>
<evidence type="ECO:0000259" key="1">
    <source>
        <dbReference type="PROSITE" id="PS50994"/>
    </source>
</evidence>
<dbReference type="Pfam" id="PF13333">
    <property type="entry name" value="rve_2"/>
    <property type="match status" value="1"/>
</dbReference>
<dbReference type="PANTHER" id="PTHR46889:SF4">
    <property type="entry name" value="TRANSPOSASE INSO FOR INSERTION SEQUENCE ELEMENT IS911B-RELATED"/>
    <property type="match status" value="1"/>
</dbReference>
<reference evidence="3" key="1">
    <citation type="submission" date="2015-01" db="EMBL/GenBank/DDBJ databases">
        <authorList>
            <person name="Manzoor Shahid"/>
            <person name="Zubair Saima"/>
        </authorList>
    </citation>
    <scope>NUCLEOTIDE SEQUENCE [LARGE SCALE GENOMIC DNA]</scope>
    <source>
        <strain evidence="3">Sp3</strain>
    </source>
</reference>
<gene>
    <name evidence="2" type="ORF">SSCH_390001</name>
</gene>
<dbReference type="GO" id="GO:0015074">
    <property type="term" value="P:DNA integration"/>
    <property type="evidence" value="ECO:0007669"/>
    <property type="project" value="InterPro"/>
</dbReference>
<name>A0A0B7MEY5_9FIRM</name>
<dbReference type="InterPro" id="IPR012337">
    <property type="entry name" value="RNaseH-like_sf"/>
</dbReference>
<dbReference type="SUPFAM" id="SSF53098">
    <property type="entry name" value="Ribonuclease H-like"/>
    <property type="match status" value="1"/>
</dbReference>
<dbReference type="AlphaFoldDB" id="A0A0B7MEY5"/>
<dbReference type="InterPro" id="IPR048020">
    <property type="entry name" value="Transpos_IS3"/>
</dbReference>
<evidence type="ECO:0000313" key="3">
    <source>
        <dbReference type="Proteomes" id="UP000046155"/>
    </source>
</evidence>
<sequence>MVVGWSIGKRMTKELVIDALETAVKRRNPAPGLICHSDRGSQYCSHAYRELLQKHGFLCSMSRKGECQDNACAETFFHSLKVEWIYGEPLKSRYQMKQEVREYIEVFYNRQRLHSKNGYLSPCDFERVNQSSFLLSA</sequence>
<dbReference type="Proteomes" id="UP000046155">
    <property type="component" value="Unassembled WGS sequence"/>
</dbReference>
<dbReference type="NCBIfam" id="NF033516">
    <property type="entry name" value="transpos_IS3"/>
    <property type="match status" value="1"/>
</dbReference>
<dbReference type="GO" id="GO:0003676">
    <property type="term" value="F:nucleic acid binding"/>
    <property type="evidence" value="ECO:0007669"/>
    <property type="project" value="InterPro"/>
</dbReference>
<protein>
    <submittedName>
        <fullName evidence="2">IS3 element protein InsF</fullName>
    </submittedName>
</protein>
<evidence type="ECO:0000313" key="2">
    <source>
        <dbReference type="EMBL" id="CEO89159.1"/>
    </source>
</evidence>
<keyword evidence="3" id="KW-1185">Reference proteome</keyword>
<dbReference type="Gene3D" id="3.30.420.10">
    <property type="entry name" value="Ribonuclease H-like superfamily/Ribonuclease H"/>
    <property type="match status" value="1"/>
</dbReference>
<dbReference type="Pfam" id="PF00665">
    <property type="entry name" value="rve"/>
    <property type="match status" value="1"/>
</dbReference>
<accession>A0A0B7MEY5</accession>
<dbReference type="InterPro" id="IPR001584">
    <property type="entry name" value="Integrase_cat-core"/>
</dbReference>
<dbReference type="InterPro" id="IPR050900">
    <property type="entry name" value="Transposase_IS3/IS150/IS904"/>
</dbReference>
<organism evidence="2 3">
    <name type="scientific">Syntrophaceticus schinkii</name>
    <dbReference type="NCBI Taxonomy" id="499207"/>
    <lineage>
        <taxon>Bacteria</taxon>
        <taxon>Bacillati</taxon>
        <taxon>Bacillota</taxon>
        <taxon>Clostridia</taxon>
        <taxon>Thermoanaerobacterales</taxon>
        <taxon>Thermoanaerobacterales Family III. Incertae Sedis</taxon>
        <taxon>Syntrophaceticus</taxon>
    </lineage>
</organism>
<dbReference type="PROSITE" id="PS50994">
    <property type="entry name" value="INTEGRASE"/>
    <property type="match status" value="1"/>
</dbReference>
<proteinExistence type="predicted"/>
<feature type="domain" description="Integrase catalytic" evidence="1">
    <location>
        <begin position="1"/>
        <end position="129"/>
    </location>
</feature>